<evidence type="ECO:0000313" key="4">
    <source>
        <dbReference type="EMBL" id="MEP1058793.1"/>
    </source>
</evidence>
<dbReference type="InterPro" id="IPR007863">
    <property type="entry name" value="Peptidase_M16_C"/>
</dbReference>
<reference evidence="4 5" key="1">
    <citation type="submission" date="2022-04" db="EMBL/GenBank/DDBJ databases">
        <title>Positive selection, recombination, and allopatry shape intraspecific diversity of widespread and dominant cyanobacteria.</title>
        <authorList>
            <person name="Wei J."/>
            <person name="Shu W."/>
            <person name="Hu C."/>
        </authorList>
    </citation>
    <scope>NUCLEOTIDE SEQUENCE [LARGE SCALE GENOMIC DNA]</scope>
    <source>
        <strain evidence="4 5">AS-A4</strain>
    </source>
</reference>
<dbReference type="EMBL" id="JAMPLM010000007">
    <property type="protein sequence ID" value="MEP1058793.1"/>
    <property type="molecule type" value="Genomic_DNA"/>
</dbReference>
<name>A0ABV0KHS2_9CYAN</name>
<proteinExistence type="inferred from homology"/>
<gene>
    <name evidence="4" type="ORF">NDI38_10125</name>
</gene>
<dbReference type="Pfam" id="PF05193">
    <property type="entry name" value="Peptidase_M16_C"/>
    <property type="match status" value="2"/>
</dbReference>
<organism evidence="4 5">
    <name type="scientific">Stenomitos frigidus AS-A4</name>
    <dbReference type="NCBI Taxonomy" id="2933935"/>
    <lineage>
        <taxon>Bacteria</taxon>
        <taxon>Bacillati</taxon>
        <taxon>Cyanobacteriota</taxon>
        <taxon>Cyanophyceae</taxon>
        <taxon>Leptolyngbyales</taxon>
        <taxon>Leptolyngbyaceae</taxon>
        <taxon>Stenomitos</taxon>
    </lineage>
</organism>
<dbReference type="InterPro" id="IPR011765">
    <property type="entry name" value="Pept_M16_N"/>
</dbReference>
<dbReference type="SUPFAM" id="SSF63411">
    <property type="entry name" value="LuxS/MPP-like metallohydrolase"/>
    <property type="match status" value="4"/>
</dbReference>
<dbReference type="Pfam" id="PF00675">
    <property type="entry name" value="Peptidase_M16"/>
    <property type="match status" value="2"/>
</dbReference>
<accession>A0ABV0KHS2</accession>
<evidence type="ECO:0000256" key="1">
    <source>
        <dbReference type="ARBA" id="ARBA00007261"/>
    </source>
</evidence>
<feature type="domain" description="Peptidase M16 N-terminal" evidence="2">
    <location>
        <begin position="79"/>
        <end position="224"/>
    </location>
</feature>
<dbReference type="InterPro" id="IPR011249">
    <property type="entry name" value="Metalloenz_LuxS/M16"/>
</dbReference>
<dbReference type="Gene3D" id="3.30.830.10">
    <property type="entry name" value="Metalloenzyme, LuxS/M16 peptidase-like"/>
    <property type="match status" value="4"/>
</dbReference>
<dbReference type="RefSeq" id="WP_190448114.1">
    <property type="nucleotide sequence ID" value="NZ_JAMPLM010000007.1"/>
</dbReference>
<evidence type="ECO:0000259" key="2">
    <source>
        <dbReference type="Pfam" id="PF00675"/>
    </source>
</evidence>
<evidence type="ECO:0000259" key="3">
    <source>
        <dbReference type="Pfam" id="PF05193"/>
    </source>
</evidence>
<evidence type="ECO:0000313" key="5">
    <source>
        <dbReference type="Proteomes" id="UP001476950"/>
    </source>
</evidence>
<keyword evidence="5" id="KW-1185">Reference proteome</keyword>
<dbReference type="Proteomes" id="UP001476950">
    <property type="component" value="Unassembled WGS sequence"/>
</dbReference>
<dbReference type="InterPro" id="IPR050361">
    <property type="entry name" value="MPP/UQCRC_Complex"/>
</dbReference>
<comment type="similarity">
    <text evidence="1">Belongs to the peptidase M16 family.</text>
</comment>
<comment type="caution">
    <text evidence="4">The sequence shown here is derived from an EMBL/GenBank/DDBJ whole genome shotgun (WGS) entry which is preliminary data.</text>
</comment>
<feature type="domain" description="Peptidase M16 C-terminal" evidence="3">
    <location>
        <begin position="692"/>
        <end position="871"/>
    </location>
</feature>
<dbReference type="PANTHER" id="PTHR11851">
    <property type="entry name" value="METALLOPROTEASE"/>
    <property type="match status" value="1"/>
</dbReference>
<feature type="domain" description="Peptidase M16 C-terminal" evidence="3">
    <location>
        <begin position="231"/>
        <end position="412"/>
    </location>
</feature>
<protein>
    <submittedName>
        <fullName evidence="4">Insulinase family protein</fullName>
    </submittedName>
</protein>
<feature type="domain" description="Peptidase M16 N-terminal" evidence="2">
    <location>
        <begin position="540"/>
        <end position="651"/>
    </location>
</feature>
<dbReference type="PANTHER" id="PTHR11851:SF49">
    <property type="entry name" value="MITOCHONDRIAL-PROCESSING PEPTIDASE SUBUNIT ALPHA"/>
    <property type="match status" value="1"/>
</dbReference>
<sequence>MLSTLLRRYGLPSLLFALCLGVVLWSKLPAVGQTAIPSAVIAQTSPQNSPLPKPQPSAVPSEALTATVRKTVLDNGLTVLTKEVKTAPVVTVQVWYRVGSRNETPGISGIAHQLEHLMFKGTKARPIQFGRFFSALGSESNAFTSYDQTAYFGTVEQDKLKALLVLEADRMQNALIDEQQLTSEKRVVISELQGYENNPGYRLGRSVMKAAFPKSPYGLPVGGTKADVQAFTVEQVRAYYRKFYRPDNATLVVVGNFQTDDTLAAVKETFGAVPKGTGVLPDLESPQPKVLPNSTKKAPIVLKESGSAALLNEVYPLPNVQHPDVPALQVMDYVLTGGRSSRLYQSLVESGLASDASGYAANLIGAGWYELSITAAPGKELTQIDTALQKTLADLRAQPISQEELERAKTQLRASIALRNRDITSQAQQLGDDQTSTGDYQFSDRLQAAIATVTPADVQRVATTYLTPANRTVGFFEPTQLDGKPGTSASNPAQTMENFSPGAPVDPAELAKYLPKPTASDQQVAQTLPEKLTLANGLNVLLLTDRSTPTVTLSGYVKAGSAFDKAETAGLASLTAANLMNGTKTKDALAIAKTLENRGASLGFSANREGVSISGNALSADLPTLLQVLSDVLQNASFPEDELALSRQRALTSLKLELDTPARLARRIFQQTIYPENHPFHSFPTEASLKQVTHATVMQFYQQRYHPDNTVIALVGDFDSSQVRALLNQELGAWQDPTQATTIEFPQVPLPKAITRVNPVLPGKTQAITYIGYNGIDRNDPQYYSAQVMNQIIGGDTLSSRLGTEIRDRQGLTYGIYSVFQAGITSGPFMISMQTAPEDTDKAIASTLSLLKQLRDNGVTEAEVAAAKRSLTSSYPVALADPESLSSEILMDFVYGLGINEIRDYTAKIDAVNLAQVNQTIQALLHPDRVVVVTAGPGSTASSQK</sequence>